<dbReference type="SUPFAM" id="SSF53335">
    <property type="entry name" value="S-adenosyl-L-methionine-dependent methyltransferases"/>
    <property type="match status" value="1"/>
</dbReference>
<protein>
    <submittedName>
        <fullName evidence="1">Uncharacterized protein</fullName>
    </submittedName>
</protein>
<comment type="caution">
    <text evidence="1">The sequence shown here is derived from an EMBL/GenBank/DDBJ whole genome shotgun (WGS) entry which is preliminary data.</text>
</comment>
<dbReference type="EMBL" id="MU853870">
    <property type="protein sequence ID" value="KAK3936865.1"/>
    <property type="molecule type" value="Genomic_DNA"/>
</dbReference>
<organism evidence="1 2">
    <name type="scientific">Diplogelasinospora grovesii</name>
    <dbReference type="NCBI Taxonomy" id="303347"/>
    <lineage>
        <taxon>Eukaryota</taxon>
        <taxon>Fungi</taxon>
        <taxon>Dikarya</taxon>
        <taxon>Ascomycota</taxon>
        <taxon>Pezizomycotina</taxon>
        <taxon>Sordariomycetes</taxon>
        <taxon>Sordariomycetidae</taxon>
        <taxon>Sordariales</taxon>
        <taxon>Diplogelasinosporaceae</taxon>
        <taxon>Diplogelasinospora</taxon>
    </lineage>
</organism>
<dbReference type="Proteomes" id="UP001303473">
    <property type="component" value="Unassembled WGS sequence"/>
</dbReference>
<accession>A0AAN6N0D1</accession>
<proteinExistence type="predicted"/>
<keyword evidence="2" id="KW-1185">Reference proteome</keyword>
<evidence type="ECO:0000313" key="1">
    <source>
        <dbReference type="EMBL" id="KAK3936865.1"/>
    </source>
</evidence>
<dbReference type="AlphaFoldDB" id="A0AAN6N0D1"/>
<dbReference type="Gene3D" id="3.40.50.150">
    <property type="entry name" value="Vaccinia Virus protein VP39"/>
    <property type="match status" value="1"/>
</dbReference>
<reference evidence="2" key="1">
    <citation type="journal article" date="2023" name="Mol. Phylogenet. Evol.">
        <title>Genome-scale phylogeny and comparative genomics of the fungal order Sordariales.</title>
        <authorList>
            <person name="Hensen N."/>
            <person name="Bonometti L."/>
            <person name="Westerberg I."/>
            <person name="Brannstrom I.O."/>
            <person name="Guillou S."/>
            <person name="Cros-Aarteil S."/>
            <person name="Calhoun S."/>
            <person name="Haridas S."/>
            <person name="Kuo A."/>
            <person name="Mondo S."/>
            <person name="Pangilinan J."/>
            <person name="Riley R."/>
            <person name="LaButti K."/>
            <person name="Andreopoulos B."/>
            <person name="Lipzen A."/>
            <person name="Chen C."/>
            <person name="Yan M."/>
            <person name="Daum C."/>
            <person name="Ng V."/>
            <person name="Clum A."/>
            <person name="Steindorff A."/>
            <person name="Ohm R.A."/>
            <person name="Martin F."/>
            <person name="Silar P."/>
            <person name="Natvig D.O."/>
            <person name="Lalanne C."/>
            <person name="Gautier V."/>
            <person name="Ament-Velasquez S.L."/>
            <person name="Kruys A."/>
            <person name="Hutchinson M.I."/>
            <person name="Powell A.J."/>
            <person name="Barry K."/>
            <person name="Miller A.N."/>
            <person name="Grigoriev I.V."/>
            <person name="Debuchy R."/>
            <person name="Gladieux P."/>
            <person name="Hiltunen Thoren M."/>
            <person name="Johannesson H."/>
        </authorList>
    </citation>
    <scope>NUCLEOTIDE SEQUENCE [LARGE SCALE GENOMIC DNA]</scope>
    <source>
        <strain evidence="2">CBS 340.73</strain>
    </source>
</reference>
<gene>
    <name evidence="1" type="ORF">QBC46DRAFT_452408</name>
</gene>
<dbReference type="InterPro" id="IPR029063">
    <property type="entry name" value="SAM-dependent_MTases_sf"/>
</dbReference>
<sequence>MGGVRAPIEYETLEAWRARDLCSYILSLPLAQFRANPWSLIREVEDYAKGCRLWTIMTAVDRAVAVEALANVTPTPRTVLDFGATPGFSALVWAATLVSLHPPEQRCNLKVWAFEDDAYNARVALKLIKLAGLDDIVEILRQRPTLSHSLGELVRDGRLGPGPGPGPGQAAADMVFIGYCGWTKKIHLSPLLKNCEDHGVCRVGSILVYHCTDWSDPRMRVFTITEGGGLGHPFRPCGTGGTVWLPTNMSFLRSRITLTPSGIPMTPPPLPPPLPTTTPAKLPPWWTGCRRVRGRYCAPNELRYRTDRHRAIQESKRREYD</sequence>
<name>A0AAN6N0D1_9PEZI</name>
<evidence type="ECO:0000313" key="2">
    <source>
        <dbReference type="Proteomes" id="UP001303473"/>
    </source>
</evidence>